<name>A0ABS7SAA7_9MICO</name>
<reference evidence="1 2" key="1">
    <citation type="submission" date="2021-04" db="EMBL/GenBank/DDBJ databases">
        <title>Ruania sp. nov., isolated from sandy soil of mangrove forest.</title>
        <authorList>
            <person name="Ge X."/>
            <person name="Huang R."/>
            <person name="Liu W."/>
        </authorList>
    </citation>
    <scope>NUCLEOTIDE SEQUENCE [LARGE SCALE GENOMIC DNA]</scope>
    <source>
        <strain evidence="1 2">N2-46</strain>
    </source>
</reference>
<protein>
    <submittedName>
        <fullName evidence="1">Uncharacterized protein</fullName>
    </submittedName>
</protein>
<keyword evidence="2" id="KW-1185">Reference proteome</keyword>
<accession>A0ABS7SAA7</accession>
<organism evidence="1 2">
    <name type="scientific">Occultella gossypii</name>
    <dbReference type="NCBI Taxonomy" id="2800820"/>
    <lineage>
        <taxon>Bacteria</taxon>
        <taxon>Bacillati</taxon>
        <taxon>Actinomycetota</taxon>
        <taxon>Actinomycetes</taxon>
        <taxon>Micrococcales</taxon>
        <taxon>Ruaniaceae</taxon>
        <taxon>Occultella</taxon>
    </lineage>
</organism>
<gene>
    <name evidence="1" type="ORF">KCQ71_14035</name>
</gene>
<proteinExistence type="predicted"/>
<evidence type="ECO:0000313" key="2">
    <source>
        <dbReference type="Proteomes" id="UP000826651"/>
    </source>
</evidence>
<sequence>MADADGWNGGRRNDESGYGRLLNIIRAQEDRIAALERGAPLRAAGIGMSPEGMVIGSSLGVTGDLDVSGGADFTGDTTIGGTLGVSGDATFSGDTTIGGNAAITGTLSLPNGIIDNDALASPVEFDRSGGGSSGFVVPTTRTLVASITLDVPAGYSRAIVFAVGSASAQNTTAAPTYLYVGAQIGSALSNLTYDQALASGHANATGSASRLLTGLSGGTISVATCVYVDAGPWTGPSVANTDAIAIFLR</sequence>
<comment type="caution">
    <text evidence="1">The sequence shown here is derived from an EMBL/GenBank/DDBJ whole genome shotgun (WGS) entry which is preliminary data.</text>
</comment>
<evidence type="ECO:0000313" key="1">
    <source>
        <dbReference type="EMBL" id="MBZ2197281.1"/>
    </source>
</evidence>
<dbReference type="EMBL" id="JAGSHT010000013">
    <property type="protein sequence ID" value="MBZ2197281.1"/>
    <property type="molecule type" value="Genomic_DNA"/>
</dbReference>
<dbReference type="Proteomes" id="UP000826651">
    <property type="component" value="Unassembled WGS sequence"/>
</dbReference>
<dbReference type="RefSeq" id="WP_223406931.1">
    <property type="nucleotide sequence ID" value="NZ_JAGSHT010000013.1"/>
</dbReference>